<feature type="region of interest" description="Disordered" evidence="1">
    <location>
        <begin position="1"/>
        <end position="21"/>
    </location>
</feature>
<gene>
    <name evidence="2" type="ORF">LSCM4_05135</name>
</gene>
<evidence type="ECO:0000313" key="2">
    <source>
        <dbReference type="EMBL" id="KAG5476175.1"/>
    </source>
</evidence>
<dbReference type="SMR" id="A0A836H248"/>
<keyword evidence="3" id="KW-1185">Reference proteome</keyword>
<dbReference type="KEGG" id="loi:92361039"/>
<evidence type="ECO:0000256" key="1">
    <source>
        <dbReference type="SAM" id="MobiDB-lite"/>
    </source>
</evidence>
<reference evidence="3" key="1">
    <citation type="journal article" date="2021" name="Microbiol. Resour. Announc.">
        <title>LGAAP: Leishmaniinae Genome Assembly and Annotation Pipeline.</title>
        <authorList>
            <person name="Almutairi H."/>
            <person name="Urbaniak M.D."/>
            <person name="Bates M.D."/>
            <person name="Jariyapan N."/>
            <person name="Kwakye-Nuako G."/>
            <person name="Thomaz-Soccol V."/>
            <person name="Al-Salem W.S."/>
            <person name="Dillon R.J."/>
            <person name="Bates P.A."/>
            <person name="Gatherer D."/>
        </authorList>
    </citation>
    <scope>NUCLEOTIDE SEQUENCE [LARGE SCALE GENOMIC DNA]</scope>
</reference>
<dbReference type="AlphaFoldDB" id="A0A836H248"/>
<name>A0A836H248_9TRYP</name>
<dbReference type="Proteomes" id="UP000674143">
    <property type="component" value="Unassembled WGS sequence"/>
</dbReference>
<protein>
    <submittedName>
        <fullName evidence="2">Uncharacterized protein</fullName>
    </submittedName>
</protein>
<dbReference type="RefSeq" id="XP_067062408.1">
    <property type="nucleotide sequence ID" value="XM_067207105.1"/>
</dbReference>
<comment type="caution">
    <text evidence="2">The sequence shown here is derived from an EMBL/GenBank/DDBJ whole genome shotgun (WGS) entry which is preliminary data.</text>
</comment>
<feature type="region of interest" description="Disordered" evidence="1">
    <location>
        <begin position="62"/>
        <end position="100"/>
    </location>
</feature>
<accession>A0A836H248</accession>
<proteinExistence type="predicted"/>
<dbReference type="GeneID" id="92361039"/>
<organism evidence="2 3">
    <name type="scientific">Leishmania orientalis</name>
    <dbReference type="NCBI Taxonomy" id="2249476"/>
    <lineage>
        <taxon>Eukaryota</taxon>
        <taxon>Discoba</taxon>
        <taxon>Euglenozoa</taxon>
        <taxon>Kinetoplastea</taxon>
        <taxon>Metakinetoplastina</taxon>
        <taxon>Trypanosomatida</taxon>
        <taxon>Trypanosomatidae</taxon>
        <taxon>Leishmaniinae</taxon>
        <taxon>Leishmania</taxon>
    </lineage>
</organism>
<evidence type="ECO:0000313" key="3">
    <source>
        <dbReference type="Proteomes" id="UP000674143"/>
    </source>
</evidence>
<sequence length="100" mass="11402">MSKPEQEGQEAVGAPQPVSPRTFERLMAESEERWQNRPRSVPLEGAGDFKVMEPTVCRLPFGGVSPSLKAQMERNRARLEAEKREKEQLENQQHAQNTEL</sequence>
<feature type="compositionally biased region" description="Basic and acidic residues" evidence="1">
    <location>
        <begin position="71"/>
        <end position="89"/>
    </location>
</feature>
<reference evidence="3" key="2">
    <citation type="journal article" date="2021" name="Sci. Data">
        <title>Chromosome-scale genome sequencing, assembly and annotation of six genomes from subfamily Leishmaniinae.</title>
        <authorList>
            <person name="Almutairi H."/>
            <person name="Urbaniak M.D."/>
            <person name="Bates M.D."/>
            <person name="Jariyapan N."/>
            <person name="Kwakye-Nuako G."/>
            <person name="Thomaz Soccol V."/>
            <person name="Al-Salem W.S."/>
            <person name="Dillon R.J."/>
            <person name="Bates P.A."/>
            <person name="Gatherer D."/>
        </authorList>
    </citation>
    <scope>NUCLEOTIDE SEQUENCE [LARGE SCALE GENOMIC DNA]</scope>
</reference>
<dbReference type="EMBL" id="JAFHLR010000026">
    <property type="protein sequence ID" value="KAG5476175.1"/>
    <property type="molecule type" value="Genomic_DNA"/>
</dbReference>